<evidence type="ECO:0000313" key="2">
    <source>
        <dbReference type="EMBL" id="GIH73048.1"/>
    </source>
</evidence>
<feature type="region of interest" description="Disordered" evidence="1">
    <location>
        <begin position="1"/>
        <end position="25"/>
    </location>
</feature>
<keyword evidence="3" id="KW-1185">Reference proteome</keyword>
<evidence type="ECO:0000256" key="1">
    <source>
        <dbReference type="SAM" id="MobiDB-lite"/>
    </source>
</evidence>
<gene>
    <name evidence="2" type="ORF">Mth01_53010</name>
</gene>
<name>A0A8J3RIN1_9ACTN</name>
<comment type="caution">
    <text evidence="2">The sequence shown here is derived from an EMBL/GenBank/DDBJ whole genome shotgun (WGS) entry which is preliminary data.</text>
</comment>
<dbReference type="Proteomes" id="UP000610966">
    <property type="component" value="Unassembled WGS sequence"/>
</dbReference>
<dbReference type="AlphaFoldDB" id="A0A8J3RIN1"/>
<dbReference type="EMBL" id="BOOG01000070">
    <property type="protein sequence ID" value="GIH73048.1"/>
    <property type="molecule type" value="Genomic_DNA"/>
</dbReference>
<protein>
    <submittedName>
        <fullName evidence="2">Uncharacterized protein</fullName>
    </submittedName>
</protein>
<reference evidence="2" key="1">
    <citation type="submission" date="2021-01" db="EMBL/GenBank/DDBJ databases">
        <title>Whole genome shotgun sequence of Sphaerimonospora thailandensis NBRC 107569.</title>
        <authorList>
            <person name="Komaki H."/>
            <person name="Tamura T."/>
        </authorList>
    </citation>
    <scope>NUCLEOTIDE SEQUENCE</scope>
    <source>
        <strain evidence="2">NBRC 107569</strain>
    </source>
</reference>
<evidence type="ECO:0000313" key="3">
    <source>
        <dbReference type="Proteomes" id="UP000610966"/>
    </source>
</evidence>
<sequence length="116" mass="12902">MIGTPPEVGTSPFILDMLPPRSPSQETTVLASHRHRMYRQFSATIKAKHDRFQQVSGTVRPKSQLSPGPLFILVSKRIGDKKPSCLMDDVLVSDAVLERGPVHLQGSKRNTKRLVT</sequence>
<proteinExistence type="predicted"/>
<accession>A0A8J3RIN1</accession>
<organism evidence="2 3">
    <name type="scientific">Sphaerimonospora thailandensis</name>
    <dbReference type="NCBI Taxonomy" id="795644"/>
    <lineage>
        <taxon>Bacteria</taxon>
        <taxon>Bacillati</taxon>
        <taxon>Actinomycetota</taxon>
        <taxon>Actinomycetes</taxon>
        <taxon>Streptosporangiales</taxon>
        <taxon>Streptosporangiaceae</taxon>
        <taxon>Sphaerimonospora</taxon>
    </lineage>
</organism>